<dbReference type="PANTHER" id="PTHR48109">
    <property type="entry name" value="DIHYDROOROTATE DEHYDROGENASE (QUINONE), MITOCHONDRIAL-RELATED"/>
    <property type="match status" value="1"/>
</dbReference>
<proteinExistence type="predicted"/>
<dbReference type="GO" id="GO:0044205">
    <property type="term" value="P:'de novo' UMP biosynthetic process"/>
    <property type="evidence" value="ECO:0007669"/>
    <property type="project" value="UniProtKB-UniPathway"/>
</dbReference>
<evidence type="ECO:0000313" key="8">
    <source>
        <dbReference type="EMBL" id="SDB40510.1"/>
    </source>
</evidence>
<evidence type="ECO:0000259" key="7">
    <source>
        <dbReference type="Pfam" id="PF01180"/>
    </source>
</evidence>
<keyword evidence="5" id="KW-0665">Pyrimidine biosynthesis</keyword>
<sequence length="334" mass="35443">MVDLATTWLGLPLAHPVVASASPLSRSLDGIRRLEDAGAAAIVLPSIYEEEIEAEDALTLALVEEGSWTQPEAAGYFPTADTETGGLEARLETIRRAREACAVPIVASLNGSAPAGWVSFAHEIEAAGASAIELNLYRVPANIDESGEAVERRWLETVSAVRAAVPIPLSVKLGPWLSSPGHFAGALVGAGADGLVLFNRFYQPDIDLATLTPKSDLELSSPYEIRQALLWISLLAGRLNTSLAATTGVESHVEVVKYLLAGADVTMTASALLRHGPDHIATLRDGLADWMAGRGFDSLAAMRGRLAADRLETTEPLLRAQYAEMLVGYGGEPR</sequence>
<evidence type="ECO:0000256" key="3">
    <source>
        <dbReference type="ARBA" id="ARBA00022630"/>
    </source>
</evidence>
<dbReference type="GO" id="GO:0004152">
    <property type="term" value="F:dihydroorotate dehydrogenase activity"/>
    <property type="evidence" value="ECO:0007669"/>
    <property type="project" value="InterPro"/>
</dbReference>
<dbReference type="EMBL" id="FMXQ01000006">
    <property type="protein sequence ID" value="SDB40510.1"/>
    <property type="molecule type" value="Genomic_DNA"/>
</dbReference>
<dbReference type="SUPFAM" id="SSF51395">
    <property type="entry name" value="FMN-linked oxidoreductases"/>
    <property type="match status" value="1"/>
</dbReference>
<organism evidence="8 9">
    <name type="scientific">Bauldia litoralis</name>
    <dbReference type="NCBI Taxonomy" id="665467"/>
    <lineage>
        <taxon>Bacteria</taxon>
        <taxon>Pseudomonadati</taxon>
        <taxon>Pseudomonadota</taxon>
        <taxon>Alphaproteobacteria</taxon>
        <taxon>Hyphomicrobiales</taxon>
        <taxon>Kaistiaceae</taxon>
        <taxon>Bauldia</taxon>
    </lineage>
</organism>
<evidence type="ECO:0000256" key="6">
    <source>
        <dbReference type="ARBA" id="ARBA00023002"/>
    </source>
</evidence>
<dbReference type="PIRSF" id="PIRSF000164">
    <property type="entry name" value="DHO_oxidase"/>
    <property type="match status" value="1"/>
</dbReference>
<dbReference type="UniPathway" id="UPA00070"/>
<feature type="domain" description="Dihydroorotate dehydrogenase catalytic" evidence="7">
    <location>
        <begin position="86"/>
        <end position="291"/>
    </location>
</feature>
<dbReference type="InterPro" id="IPR005720">
    <property type="entry name" value="Dihydroorotate_DH_cat"/>
</dbReference>
<dbReference type="PANTHER" id="PTHR48109:SF3">
    <property type="entry name" value="SLL0744 PROTEIN"/>
    <property type="match status" value="1"/>
</dbReference>
<dbReference type="GO" id="GO:0006207">
    <property type="term" value="P:'de novo' pyrimidine nucleobase biosynthetic process"/>
    <property type="evidence" value="ECO:0007669"/>
    <property type="project" value="TreeGrafter"/>
</dbReference>
<dbReference type="STRING" id="665467.SAMN02982931_03057"/>
<name>A0A1G6D5Z5_9HYPH</name>
<dbReference type="OrthoDB" id="9794954at2"/>
<evidence type="ECO:0000256" key="1">
    <source>
        <dbReference type="ARBA" id="ARBA00001917"/>
    </source>
</evidence>
<dbReference type="RefSeq" id="WP_090877476.1">
    <property type="nucleotide sequence ID" value="NZ_FMXQ01000006.1"/>
</dbReference>
<dbReference type="NCBIfam" id="NF005741">
    <property type="entry name" value="PRK07565.1"/>
    <property type="match status" value="1"/>
</dbReference>
<protein>
    <submittedName>
        <fullName evidence="8">Dihydroorotate dehydrogenase (Fumarate)</fullName>
    </submittedName>
</protein>
<dbReference type="Gene3D" id="3.20.20.70">
    <property type="entry name" value="Aldolase class I"/>
    <property type="match status" value="1"/>
</dbReference>
<keyword evidence="3" id="KW-0285">Flavoprotein</keyword>
<dbReference type="InterPro" id="IPR012135">
    <property type="entry name" value="Dihydroorotate_DH_1_2"/>
</dbReference>
<dbReference type="InterPro" id="IPR050074">
    <property type="entry name" value="DHO_dehydrogenase"/>
</dbReference>
<evidence type="ECO:0000256" key="4">
    <source>
        <dbReference type="ARBA" id="ARBA00022643"/>
    </source>
</evidence>
<dbReference type="Pfam" id="PF01180">
    <property type="entry name" value="DHO_dh"/>
    <property type="match status" value="1"/>
</dbReference>
<evidence type="ECO:0000313" key="9">
    <source>
        <dbReference type="Proteomes" id="UP000199071"/>
    </source>
</evidence>
<keyword evidence="4" id="KW-0288">FMN</keyword>
<keyword evidence="9" id="KW-1185">Reference proteome</keyword>
<comment type="pathway">
    <text evidence="2">Pyrimidine metabolism; UMP biosynthesis via de novo pathway.</text>
</comment>
<comment type="cofactor">
    <cofactor evidence="1">
        <name>FMN</name>
        <dbReference type="ChEBI" id="CHEBI:58210"/>
    </cofactor>
</comment>
<dbReference type="Proteomes" id="UP000199071">
    <property type="component" value="Unassembled WGS sequence"/>
</dbReference>
<dbReference type="InterPro" id="IPR013785">
    <property type="entry name" value="Aldolase_TIM"/>
</dbReference>
<keyword evidence="6" id="KW-0560">Oxidoreductase</keyword>
<dbReference type="AlphaFoldDB" id="A0A1G6D5Z5"/>
<evidence type="ECO:0000256" key="5">
    <source>
        <dbReference type="ARBA" id="ARBA00022975"/>
    </source>
</evidence>
<accession>A0A1G6D5Z5</accession>
<dbReference type="GO" id="GO:0005737">
    <property type="term" value="C:cytoplasm"/>
    <property type="evidence" value="ECO:0007669"/>
    <property type="project" value="InterPro"/>
</dbReference>
<gene>
    <name evidence="8" type="ORF">SAMN02982931_03057</name>
</gene>
<evidence type="ECO:0000256" key="2">
    <source>
        <dbReference type="ARBA" id="ARBA00004725"/>
    </source>
</evidence>
<reference evidence="8 9" key="1">
    <citation type="submission" date="2016-10" db="EMBL/GenBank/DDBJ databases">
        <authorList>
            <person name="de Groot N.N."/>
        </authorList>
    </citation>
    <scope>NUCLEOTIDE SEQUENCE [LARGE SCALE GENOMIC DNA]</scope>
    <source>
        <strain evidence="8 9">ATCC 35022</strain>
    </source>
</reference>